<dbReference type="PROSITE" id="PS51420">
    <property type="entry name" value="RHO"/>
    <property type="match status" value="1"/>
</dbReference>
<dbReference type="PROSITE" id="PS51419">
    <property type="entry name" value="RAB"/>
    <property type="match status" value="1"/>
</dbReference>
<sequence length="236" mass="25964">MAQPDQVRRAPRDDAATAAIRVWWRVDVCRSGRTMASMKRDYDYLFKLVLIGDSGVGKSCLLLRFADDSFTDSYISTIGVDFRFRTVNIDNKMVKLQIWDTAGQERFRTITSAYYRGAHGIILVYDVTSSGSFDHVEEWLLEVNRHASASTIKLLIGNKADLVDQKQVTEETAKKFADKLGITLLETSAKNSTNVEAAFLTMARELIAARVAEQAPGKGGVSLQGGSGPGAAKKCC</sequence>
<evidence type="ECO:0000313" key="8">
    <source>
        <dbReference type="Proteomes" id="UP000290189"/>
    </source>
</evidence>
<dbReference type="InterPro" id="IPR005225">
    <property type="entry name" value="Small_GTP-bd"/>
</dbReference>
<dbReference type="InterPro" id="IPR027417">
    <property type="entry name" value="P-loop_NTPase"/>
</dbReference>
<geneLocation type="mitochondrion" evidence="7"/>
<keyword evidence="3" id="KW-0342">GTP-binding</keyword>
<organism evidence="7 8">
    <name type="scientific">Plasmodiophora brassicae</name>
    <name type="common">Clubroot disease agent</name>
    <dbReference type="NCBI Taxonomy" id="37360"/>
    <lineage>
        <taxon>Eukaryota</taxon>
        <taxon>Sar</taxon>
        <taxon>Rhizaria</taxon>
        <taxon>Endomyxa</taxon>
        <taxon>Phytomyxea</taxon>
        <taxon>Plasmodiophorida</taxon>
        <taxon>Plasmodiophoridae</taxon>
        <taxon>Plasmodiophora</taxon>
    </lineage>
</organism>
<reference evidence="7 8" key="1">
    <citation type="submission" date="2018-03" db="EMBL/GenBank/DDBJ databases">
        <authorList>
            <person name="Fogelqvist J."/>
        </authorList>
    </citation>
    <scope>NUCLEOTIDE SEQUENCE [LARGE SCALE GENOMIC DNA]</scope>
</reference>
<evidence type="ECO:0000256" key="3">
    <source>
        <dbReference type="ARBA" id="ARBA00023134"/>
    </source>
</evidence>
<name>A0A3P3YFJ2_PLABS</name>
<dbReference type="AlphaFoldDB" id="A0A3P3YFJ2"/>
<dbReference type="InterPro" id="IPR050227">
    <property type="entry name" value="Rab"/>
</dbReference>
<dbReference type="PROSITE" id="PS51421">
    <property type="entry name" value="RAS"/>
    <property type="match status" value="1"/>
</dbReference>
<dbReference type="SMART" id="SM00174">
    <property type="entry name" value="RHO"/>
    <property type="match status" value="1"/>
</dbReference>
<protein>
    <submittedName>
        <fullName evidence="7">Uncharacterized protein</fullName>
    </submittedName>
</protein>
<dbReference type="SMART" id="SM00173">
    <property type="entry name" value="RAS"/>
    <property type="match status" value="1"/>
</dbReference>
<keyword evidence="5" id="KW-0636">Prenylation</keyword>
<keyword evidence="7" id="KW-0496">Mitochondrion</keyword>
<evidence type="ECO:0000256" key="6">
    <source>
        <dbReference type="SAM" id="MobiDB-lite"/>
    </source>
</evidence>
<dbReference type="SMART" id="SM00176">
    <property type="entry name" value="RAN"/>
    <property type="match status" value="1"/>
</dbReference>
<keyword evidence="4" id="KW-0449">Lipoprotein</keyword>
<dbReference type="Pfam" id="PF00071">
    <property type="entry name" value="Ras"/>
    <property type="match status" value="1"/>
</dbReference>
<evidence type="ECO:0000256" key="5">
    <source>
        <dbReference type="ARBA" id="ARBA00023289"/>
    </source>
</evidence>
<dbReference type="PANTHER" id="PTHR47977">
    <property type="entry name" value="RAS-RELATED PROTEIN RAB"/>
    <property type="match status" value="1"/>
</dbReference>
<feature type="region of interest" description="Disordered" evidence="6">
    <location>
        <begin position="217"/>
        <end position="236"/>
    </location>
</feature>
<feature type="compositionally biased region" description="Gly residues" evidence="6">
    <location>
        <begin position="217"/>
        <end position="229"/>
    </location>
</feature>
<dbReference type="InterPro" id="IPR057289">
    <property type="entry name" value="Rab1/Ypt1"/>
</dbReference>
<dbReference type="EMBL" id="OVEO01000010">
    <property type="protein sequence ID" value="SPQ98958.1"/>
    <property type="molecule type" value="Genomic_DNA"/>
</dbReference>
<dbReference type="InterPro" id="IPR001806">
    <property type="entry name" value="Small_GTPase"/>
</dbReference>
<dbReference type="SMART" id="SM00175">
    <property type="entry name" value="RAB"/>
    <property type="match status" value="1"/>
</dbReference>
<dbReference type="Proteomes" id="UP000290189">
    <property type="component" value="Unassembled WGS sequence"/>
</dbReference>
<dbReference type="FunFam" id="3.40.50.300:FF:001447">
    <property type="entry name" value="Ras-related protein Rab-1B"/>
    <property type="match status" value="1"/>
</dbReference>
<evidence type="ECO:0000313" key="7">
    <source>
        <dbReference type="EMBL" id="SPQ98958.1"/>
    </source>
</evidence>
<dbReference type="SMART" id="SM00177">
    <property type="entry name" value="ARF"/>
    <property type="match status" value="1"/>
</dbReference>
<dbReference type="SUPFAM" id="SSF52540">
    <property type="entry name" value="P-loop containing nucleoside triphosphate hydrolases"/>
    <property type="match status" value="1"/>
</dbReference>
<comment type="similarity">
    <text evidence="1">Belongs to the small GTPase superfamily. Rab family.</text>
</comment>
<accession>A0A3P3YFJ2</accession>
<evidence type="ECO:0000256" key="2">
    <source>
        <dbReference type="ARBA" id="ARBA00022741"/>
    </source>
</evidence>
<dbReference type="CDD" id="cd01869">
    <property type="entry name" value="Rab1_Ypt1"/>
    <property type="match status" value="1"/>
</dbReference>
<evidence type="ECO:0000256" key="4">
    <source>
        <dbReference type="ARBA" id="ARBA00023288"/>
    </source>
</evidence>
<proteinExistence type="inferred from homology"/>
<dbReference type="NCBIfam" id="TIGR00231">
    <property type="entry name" value="small_GTP"/>
    <property type="match status" value="1"/>
</dbReference>
<dbReference type="Gene3D" id="3.40.50.300">
    <property type="entry name" value="P-loop containing nucleotide triphosphate hydrolases"/>
    <property type="match status" value="1"/>
</dbReference>
<dbReference type="GO" id="GO:0003924">
    <property type="term" value="F:GTPase activity"/>
    <property type="evidence" value="ECO:0007669"/>
    <property type="project" value="InterPro"/>
</dbReference>
<keyword evidence="2" id="KW-0547">Nucleotide-binding</keyword>
<gene>
    <name evidence="7" type="ORF">PLBR_LOCUS6173</name>
</gene>
<evidence type="ECO:0000256" key="1">
    <source>
        <dbReference type="ARBA" id="ARBA00006270"/>
    </source>
</evidence>
<dbReference type="GO" id="GO:0005525">
    <property type="term" value="F:GTP binding"/>
    <property type="evidence" value="ECO:0007669"/>
    <property type="project" value="UniProtKB-KW"/>
</dbReference>
<dbReference type="PRINTS" id="PR00449">
    <property type="entry name" value="RASTRNSFRMNG"/>
</dbReference>